<dbReference type="EMBL" id="JEMX01000086">
    <property type="protein sequence ID" value="EXI77991.1"/>
    <property type="molecule type" value="Genomic_DNA"/>
</dbReference>
<dbReference type="NCBIfam" id="NF010451">
    <property type="entry name" value="PRK13877.1"/>
    <property type="match status" value="1"/>
</dbReference>
<reference evidence="1 2" key="1">
    <citation type="submission" date="2014-02" db="EMBL/GenBank/DDBJ databases">
        <title>Expanding our view of genomic diversity in Candidatus Accumulibacter clades.</title>
        <authorList>
            <person name="Skennerton C.T."/>
            <person name="Barr J.J."/>
            <person name="Slater F.R."/>
            <person name="Bond P.L."/>
            <person name="Tyson G.W."/>
        </authorList>
    </citation>
    <scope>NUCLEOTIDE SEQUENCE [LARGE SCALE GENOMIC DNA]</scope>
    <source>
        <strain evidence="2">BA-92</strain>
    </source>
</reference>
<dbReference type="AlphaFoldDB" id="A0A011NRS4"/>
<dbReference type="Proteomes" id="UP000021816">
    <property type="component" value="Unassembled WGS sequence"/>
</dbReference>
<organism evidence="1 2">
    <name type="scientific">Candidatus Accumulibacter appositus</name>
    <dbReference type="NCBI Taxonomy" id="1454003"/>
    <lineage>
        <taxon>Bacteria</taxon>
        <taxon>Pseudomonadati</taxon>
        <taxon>Pseudomonadota</taxon>
        <taxon>Betaproteobacteria</taxon>
        <taxon>Candidatus Accumulibacter</taxon>
    </lineage>
</organism>
<name>A0A011NRS4_9PROT</name>
<accession>A0A011NRS4</accession>
<dbReference type="STRING" id="1454003.AW10_03375"/>
<evidence type="ECO:0000313" key="2">
    <source>
        <dbReference type="Proteomes" id="UP000021816"/>
    </source>
</evidence>
<dbReference type="PATRIC" id="fig|1454003.3.peg.3427"/>
<gene>
    <name evidence="1" type="primary">traJ_3</name>
    <name evidence="1" type="ORF">AW10_03375</name>
</gene>
<sequence>MENTDKTTRKASPPIKVYCLPEERQQVAANARAVGLSLSTYLLNVGVGYQVRGIVDHKQVEELARINGDLGRLGGLLKLWLTNDARTAQFGESTIRAVLSRIEATQDRMIGVMQGVVRPRSER</sequence>
<dbReference type="Pfam" id="PF21983">
    <property type="entry name" value="NikA-like"/>
    <property type="match status" value="1"/>
</dbReference>
<evidence type="ECO:0000313" key="1">
    <source>
        <dbReference type="EMBL" id="EXI77991.1"/>
    </source>
</evidence>
<dbReference type="InterPro" id="IPR053842">
    <property type="entry name" value="NikA-like"/>
</dbReference>
<comment type="caution">
    <text evidence="1">The sequence shown here is derived from an EMBL/GenBank/DDBJ whole genome shotgun (WGS) entry which is preliminary data.</text>
</comment>
<protein>
    <submittedName>
        <fullName evidence="1">Relaxosome protein</fullName>
    </submittedName>
</protein>
<proteinExistence type="predicted"/>